<evidence type="ECO:0000256" key="8">
    <source>
        <dbReference type="PROSITE-ProRule" id="PRU01360"/>
    </source>
</evidence>
<dbReference type="InterPro" id="IPR039426">
    <property type="entry name" value="TonB-dep_rcpt-like"/>
</dbReference>
<evidence type="ECO:0000256" key="5">
    <source>
        <dbReference type="ARBA" id="ARBA00023077"/>
    </source>
</evidence>
<dbReference type="Proteomes" id="UP000306402">
    <property type="component" value="Unassembled WGS sequence"/>
</dbReference>
<evidence type="ECO:0000256" key="7">
    <source>
        <dbReference type="ARBA" id="ARBA00023237"/>
    </source>
</evidence>
<name>A0A5R9L155_9BACT</name>
<keyword evidence="4 8" id="KW-0812">Transmembrane</keyword>
<dbReference type="Pfam" id="PF00593">
    <property type="entry name" value="TonB_dep_Rec_b-barrel"/>
    <property type="match status" value="1"/>
</dbReference>
<accession>A0A5R9L155</accession>
<evidence type="ECO:0000256" key="4">
    <source>
        <dbReference type="ARBA" id="ARBA00022692"/>
    </source>
</evidence>
<dbReference type="GO" id="GO:0009279">
    <property type="term" value="C:cell outer membrane"/>
    <property type="evidence" value="ECO:0007669"/>
    <property type="project" value="UniProtKB-SubCell"/>
</dbReference>
<dbReference type="InterPro" id="IPR008969">
    <property type="entry name" value="CarboxyPept-like_regulatory"/>
</dbReference>
<dbReference type="SUPFAM" id="SSF56935">
    <property type="entry name" value="Porins"/>
    <property type="match status" value="1"/>
</dbReference>
<dbReference type="InterPro" id="IPR023996">
    <property type="entry name" value="TonB-dep_OMP_SusC/RagA"/>
</dbReference>
<evidence type="ECO:0000256" key="1">
    <source>
        <dbReference type="ARBA" id="ARBA00004571"/>
    </source>
</evidence>
<comment type="caution">
    <text evidence="12">The sequence shown here is derived from an EMBL/GenBank/DDBJ whole genome shotgun (WGS) entry which is preliminary data.</text>
</comment>
<dbReference type="InterPro" id="IPR000531">
    <property type="entry name" value="Beta-barrel_TonB"/>
</dbReference>
<dbReference type="RefSeq" id="WP_138363347.1">
    <property type="nucleotide sequence ID" value="NZ_VCEJ01000002.1"/>
</dbReference>
<evidence type="ECO:0000256" key="9">
    <source>
        <dbReference type="RuleBase" id="RU003357"/>
    </source>
</evidence>
<evidence type="ECO:0000256" key="2">
    <source>
        <dbReference type="ARBA" id="ARBA00022448"/>
    </source>
</evidence>
<keyword evidence="12" id="KW-0675">Receptor</keyword>
<dbReference type="EMBL" id="VCEJ01000002">
    <property type="protein sequence ID" value="TLV02138.1"/>
    <property type="molecule type" value="Genomic_DNA"/>
</dbReference>
<dbReference type="Pfam" id="PF13715">
    <property type="entry name" value="CarbopepD_reg_2"/>
    <property type="match status" value="1"/>
</dbReference>
<keyword evidence="6 8" id="KW-0472">Membrane</keyword>
<keyword evidence="13" id="KW-1185">Reference proteome</keyword>
<keyword evidence="3 8" id="KW-1134">Transmembrane beta strand</keyword>
<evidence type="ECO:0000256" key="3">
    <source>
        <dbReference type="ARBA" id="ARBA00022452"/>
    </source>
</evidence>
<dbReference type="SUPFAM" id="SSF49464">
    <property type="entry name" value="Carboxypeptidase regulatory domain-like"/>
    <property type="match status" value="1"/>
</dbReference>
<evidence type="ECO:0000256" key="6">
    <source>
        <dbReference type="ARBA" id="ARBA00023136"/>
    </source>
</evidence>
<dbReference type="Pfam" id="PF07715">
    <property type="entry name" value="Plug"/>
    <property type="match status" value="1"/>
</dbReference>
<comment type="similarity">
    <text evidence="8 9">Belongs to the TonB-dependent receptor family.</text>
</comment>
<dbReference type="Gene3D" id="2.40.170.20">
    <property type="entry name" value="TonB-dependent receptor, beta-barrel domain"/>
    <property type="match status" value="1"/>
</dbReference>
<dbReference type="InterPro" id="IPR037066">
    <property type="entry name" value="Plug_dom_sf"/>
</dbReference>
<keyword evidence="5 9" id="KW-0798">TonB box</keyword>
<proteinExistence type="inferred from homology"/>
<evidence type="ECO:0000259" key="10">
    <source>
        <dbReference type="Pfam" id="PF00593"/>
    </source>
</evidence>
<dbReference type="AlphaFoldDB" id="A0A5R9L155"/>
<protein>
    <submittedName>
        <fullName evidence="12">TonB-dependent receptor</fullName>
    </submittedName>
</protein>
<gene>
    <name evidence="12" type="ORF">FEN17_00400</name>
</gene>
<keyword evidence="2 8" id="KW-0813">Transport</keyword>
<dbReference type="Gene3D" id="2.60.40.1120">
    <property type="entry name" value="Carboxypeptidase-like, regulatory domain"/>
    <property type="match status" value="1"/>
</dbReference>
<dbReference type="OrthoDB" id="778172at2"/>
<dbReference type="NCBIfam" id="TIGR04056">
    <property type="entry name" value="OMP_RagA_SusC"/>
    <property type="match status" value="1"/>
</dbReference>
<comment type="subcellular location">
    <subcellularLocation>
        <location evidence="1 8">Cell outer membrane</location>
        <topology evidence="1 8">Multi-pass membrane protein</topology>
    </subcellularLocation>
</comment>
<dbReference type="NCBIfam" id="TIGR04057">
    <property type="entry name" value="SusC_RagA_signa"/>
    <property type="match status" value="1"/>
</dbReference>
<reference evidence="12 13" key="1">
    <citation type="submission" date="2019-05" db="EMBL/GenBank/DDBJ databases">
        <authorList>
            <person name="Qu J.-H."/>
        </authorList>
    </citation>
    <scope>NUCLEOTIDE SEQUENCE [LARGE SCALE GENOMIC DNA]</scope>
    <source>
        <strain evidence="12 13">T17</strain>
    </source>
</reference>
<evidence type="ECO:0000259" key="11">
    <source>
        <dbReference type="Pfam" id="PF07715"/>
    </source>
</evidence>
<organism evidence="12 13">
    <name type="scientific">Dyadobacter luticola</name>
    <dbReference type="NCBI Taxonomy" id="1979387"/>
    <lineage>
        <taxon>Bacteria</taxon>
        <taxon>Pseudomonadati</taxon>
        <taxon>Bacteroidota</taxon>
        <taxon>Cytophagia</taxon>
        <taxon>Cytophagales</taxon>
        <taxon>Spirosomataceae</taxon>
        <taxon>Dyadobacter</taxon>
    </lineage>
</organism>
<dbReference type="InterPro" id="IPR023997">
    <property type="entry name" value="TonB-dep_OMP_SusC/RagA_CS"/>
</dbReference>
<dbReference type="InterPro" id="IPR036942">
    <property type="entry name" value="Beta-barrel_TonB_sf"/>
</dbReference>
<evidence type="ECO:0000313" key="13">
    <source>
        <dbReference type="Proteomes" id="UP000306402"/>
    </source>
</evidence>
<feature type="domain" description="TonB-dependent receptor-like beta-barrel" evidence="10">
    <location>
        <begin position="536"/>
        <end position="1146"/>
    </location>
</feature>
<keyword evidence="7 8" id="KW-0998">Cell outer membrane</keyword>
<feature type="domain" description="TonB-dependent receptor plug" evidence="11">
    <location>
        <begin position="273"/>
        <end position="378"/>
    </location>
</feature>
<dbReference type="Gene3D" id="2.170.130.10">
    <property type="entry name" value="TonB-dependent receptor, plug domain"/>
    <property type="match status" value="1"/>
</dbReference>
<evidence type="ECO:0000313" key="12">
    <source>
        <dbReference type="EMBL" id="TLV02138.1"/>
    </source>
</evidence>
<sequence length="1191" mass="130543">MKFVYKGKTVLGVAYIRKRSLRIGAAITGRVNLGKVFLTMRLTAILLLIGTLQVLADNTFAQQVSLQKKNASLLEVLKSVRKQTGYLFICDLDMLEKAEKVNIDVNNAPLKEVLDACFAKQALTYNIVDKTIIVKKKKEANKKPVSSTEVRLPMAYFSDPGIEQRMLESIQEKIRPENMFDINVQGKVTDEKGEALPGVNIVQKGTQRGTSTNENGAYNIEISDPDAVLIFSFVGYTSQEIVVGRRAMLDVTLKINDKALEEIVVVGYGTQKRSDLTGSVSSVKAEDIKSLPVRSVSEALQGRAAGVQVTRTDGSPGSGSDIVVRGVGSIGGMAPLYIVDGIRMSAGNNFNLQDVESIEVLKDASAAAIYGAQAAGGVVLVTTKRGTGLDKMNINFNAYYGVRQPRNLYKMLNTADYIKAKSAFGVNTSSWGDPNTLPDNDWVNDLYQNGSDQSYSLSLSGATAKTNYYLSANYQREGGTIIDNYFDRYGIRSNADFKITNRLKVGETLYAWRTGVNPVQTSTFPFRSAPLIPVYDASNPVGGWAKTGTFFTGPNLVGNELINHAKNIQYALEGNLYADLEIFKGLNLRATFGSSIYSGTNYKFTEAYDFGTLKNVNAFLSRDLSNSQNYTANFVLTYSKVFGPHEIKAMAGYEAYKSDLSNLHGEAQGFQVITYNLGMTTNPSTYKASGGEFPQTRLLSQFGRINYTYAGKYLLTANVRRDGSDRFGPANKWGVFPSFSVGWKMNEEAFIRDNFEQVSNLKLRGSYGKLGSTSSIPQYTYQASFGGTGGTNILGLPDGNRSKGYALTAQLPNQNIKWEQVNQTDIGLDLGLFRNSLNLTADWYSRQTQDMIYQVPVPTSSGFYGSSVYTNVGQMSNKGIELAIDYRGRVKDFTYAFSVNASFNKNLVKQLSGTNNNPINDGAAGDYLESTVARTQAGQPLSQFYGYKTDGIFKTDAEVAALNQSAQEKAAASGQSSTGVFYQAAGTGAGDLKFKDLNGDGRITIDDKTFIGNPWPKMTYGFSINLGWKGLDLAAMFQGIQGVDVFNGNKYYTQFFVGDYNTTSDIFKTSFFNGGGLTSQPRIGTTDASGNYVRDPNSNYTRISDFVVENGSFLKLRNLQVGYTLPASLTKSWKMTGLRIYFQGQNLLTFTKYSGLDPEIVGRNGTTARGIDTIYSYPRTRLVSMGIDLNF</sequence>
<dbReference type="PROSITE" id="PS52016">
    <property type="entry name" value="TONB_DEPENDENT_REC_3"/>
    <property type="match status" value="1"/>
</dbReference>
<dbReference type="InterPro" id="IPR012910">
    <property type="entry name" value="Plug_dom"/>
</dbReference>